<organism evidence="2 3">
    <name type="scientific">Planoprotostelium fungivorum</name>
    <dbReference type="NCBI Taxonomy" id="1890364"/>
    <lineage>
        <taxon>Eukaryota</taxon>
        <taxon>Amoebozoa</taxon>
        <taxon>Evosea</taxon>
        <taxon>Variosea</taxon>
        <taxon>Cavosteliida</taxon>
        <taxon>Cavosteliaceae</taxon>
        <taxon>Planoprotostelium</taxon>
    </lineage>
</organism>
<comment type="caution">
    <text evidence="2">The sequence shown here is derived from an EMBL/GenBank/DDBJ whole genome shotgun (WGS) entry which is preliminary data.</text>
</comment>
<name>A0A2P6NRH1_9EUKA</name>
<proteinExistence type="predicted"/>
<accession>A0A2P6NRH1</accession>
<dbReference type="Proteomes" id="UP000241769">
    <property type="component" value="Unassembled WGS sequence"/>
</dbReference>
<evidence type="ECO:0000313" key="2">
    <source>
        <dbReference type="EMBL" id="PRP86530.1"/>
    </source>
</evidence>
<feature type="region of interest" description="Disordered" evidence="1">
    <location>
        <begin position="1"/>
        <end position="37"/>
    </location>
</feature>
<dbReference type="InParanoid" id="A0A2P6NRH1"/>
<feature type="region of interest" description="Disordered" evidence="1">
    <location>
        <begin position="437"/>
        <end position="519"/>
    </location>
</feature>
<evidence type="ECO:0000313" key="3">
    <source>
        <dbReference type="Proteomes" id="UP000241769"/>
    </source>
</evidence>
<gene>
    <name evidence="2" type="ORF">PROFUN_05312</name>
</gene>
<dbReference type="EMBL" id="MDYQ01000030">
    <property type="protein sequence ID" value="PRP86530.1"/>
    <property type="molecule type" value="Genomic_DNA"/>
</dbReference>
<evidence type="ECO:0000256" key="1">
    <source>
        <dbReference type="SAM" id="MobiDB-lite"/>
    </source>
</evidence>
<dbReference type="AlphaFoldDB" id="A0A2P6NRH1"/>
<feature type="compositionally biased region" description="Basic and acidic residues" evidence="1">
    <location>
        <begin position="27"/>
        <end position="37"/>
    </location>
</feature>
<feature type="compositionally biased region" description="Basic and acidic residues" evidence="1">
    <location>
        <begin position="479"/>
        <end position="492"/>
    </location>
</feature>
<sequence>MENAGDTGLFPRGELNYPDGPNHTSLHKMDPNESKDKEPEFLVPLTHITPLGLKEMCGNRNLGVQGNSTTLLKRLRDWSHNEEEWRKKHRSKTDTSYDVGEGHSARTIHPIESEDIGVKLVDASYQIASIVPSHELRAFELLSDWERELPPGCFNFITESLGRENMMLLSRGRYEDMLHQIEHTINSSMKHALHKEISIDPVPVPVTAEFSISSKDYHFHFSEDDGEYRMTKSQIQLFIEPILKKTFYDVCYPFSREGDRYLLQEEATGCQGEILVSGVQRFTSTDVSDFSKDPAAETMGWNVSRPSWSFVASSLENAALCPLGERPNSYPSTPLVELMLGLYGISGLLGWWQFSVAAPLFSSALVGDSKLIFNPFGPRTNLCPQETLRIRTSSTSTKSCAATHQHRIIMFCTNCGESLSREGRFCGGCGKQIIAAPNNPSPTPAPAAQPQESGKRKRGPNEGSINYCHQPKKGHGGKCTKEPCKSDTCTHRDHGKRPVTSDRELVPVESSRTPSVSAPPQVTREMILAQKISDEAVARETQIQKFTALGLITVCLSKFSCRTIASLILRDYYQILAHLLFLPLSTDRLLRQTVLNSQALLSMAHCVMSEVDEVRIRSVSCGHKLIFGPFEEDPSSISLVITRRPNVGSSSSFLTFGSGFESVSSTAHSPETTLESSQDLLQLIAYAVIMVQFTYGNTTANISDGPNVVALVVNQIIDHSTLPLLLLLPPLNIYSVSSKLKDRKTPPQTIYLFWKNQIILTNHMGDFEGALCFGIPAKYWRKYIPFTSNNPSSSPSTNNTTNNTKID</sequence>
<keyword evidence="3" id="KW-1185">Reference proteome</keyword>
<reference evidence="2 3" key="1">
    <citation type="journal article" date="2018" name="Genome Biol. Evol.">
        <title>Multiple Roots of Fruiting Body Formation in Amoebozoa.</title>
        <authorList>
            <person name="Hillmann F."/>
            <person name="Forbes G."/>
            <person name="Novohradska S."/>
            <person name="Ferling I."/>
            <person name="Riege K."/>
            <person name="Groth M."/>
            <person name="Westermann M."/>
            <person name="Marz M."/>
            <person name="Spaller T."/>
            <person name="Winckler T."/>
            <person name="Schaap P."/>
            <person name="Glockner G."/>
        </authorList>
    </citation>
    <scope>NUCLEOTIDE SEQUENCE [LARGE SCALE GENOMIC DNA]</scope>
    <source>
        <strain evidence="2 3">Jena</strain>
    </source>
</reference>
<feature type="compositionally biased region" description="Polar residues" evidence="1">
    <location>
        <begin position="510"/>
        <end position="519"/>
    </location>
</feature>
<protein>
    <submittedName>
        <fullName evidence="2">Uncharacterized protein</fullName>
    </submittedName>
</protein>